<name>A0ABR8CWD9_9NOST</name>
<dbReference type="RefSeq" id="WP_190465825.1">
    <property type="nucleotide sequence ID" value="NZ_JACJSG010000001.1"/>
</dbReference>
<evidence type="ECO:0000313" key="2">
    <source>
        <dbReference type="Proteomes" id="UP000661112"/>
    </source>
</evidence>
<dbReference type="Proteomes" id="UP000661112">
    <property type="component" value="Unassembled WGS sequence"/>
</dbReference>
<accession>A0ABR8CWD9</accession>
<gene>
    <name evidence="1" type="ORF">H6G83_01290</name>
</gene>
<dbReference type="EMBL" id="JACJSG010000001">
    <property type="protein sequence ID" value="MBD2499259.1"/>
    <property type="molecule type" value="Genomic_DNA"/>
</dbReference>
<evidence type="ECO:0000313" key="1">
    <source>
        <dbReference type="EMBL" id="MBD2499259.1"/>
    </source>
</evidence>
<comment type="caution">
    <text evidence="1">The sequence shown here is derived from an EMBL/GenBank/DDBJ whole genome shotgun (WGS) entry which is preliminary data.</text>
</comment>
<reference evidence="1 2" key="1">
    <citation type="journal article" date="2020" name="ISME J.">
        <title>Comparative genomics reveals insights into cyanobacterial evolution and habitat adaptation.</title>
        <authorList>
            <person name="Chen M.Y."/>
            <person name="Teng W.K."/>
            <person name="Zhao L."/>
            <person name="Hu C.X."/>
            <person name="Zhou Y.K."/>
            <person name="Han B.P."/>
            <person name="Song L.R."/>
            <person name="Shu W.S."/>
        </authorList>
    </citation>
    <scope>NUCLEOTIDE SEQUENCE [LARGE SCALE GENOMIC DNA]</scope>
    <source>
        <strain evidence="1 2">FACHB-119</strain>
    </source>
</reference>
<sequence length="46" mass="4818">MASATNILGNGKIRDVNGGDQLLVSISDGKLDHGEFTKTTALSESR</sequence>
<proteinExistence type="predicted"/>
<protein>
    <submittedName>
        <fullName evidence="1">Uncharacterized protein</fullName>
    </submittedName>
</protein>
<organism evidence="1 2">
    <name type="scientific">Anabaena azotica FACHB-119</name>
    <dbReference type="NCBI Taxonomy" id="947527"/>
    <lineage>
        <taxon>Bacteria</taxon>
        <taxon>Bacillati</taxon>
        <taxon>Cyanobacteriota</taxon>
        <taxon>Cyanophyceae</taxon>
        <taxon>Nostocales</taxon>
        <taxon>Nostocaceae</taxon>
        <taxon>Anabaena</taxon>
        <taxon>Anabaena azotica</taxon>
    </lineage>
</organism>
<keyword evidence="2" id="KW-1185">Reference proteome</keyword>